<sequence length="114" mass="12576">MTEELELIETPPSPGPFFRFADETAWLDAARTAGFMTTVTDEEGNESEQLQAYTHSHAIDVVGTITEGGEWDEEGTETVAPTTLDGYHVNYVGDLPDGWEAFEVTPDSPYRVFA</sequence>
<gene>
    <name evidence="1" type="ORF">SXFG_00160</name>
</gene>
<accession>G8EY20</accession>
<name>G8EY20_9CAUD</name>
<evidence type="ECO:0000313" key="1">
    <source>
        <dbReference type="EMBL" id="AET72710.1"/>
    </source>
</evidence>
<proteinExistence type="predicted"/>
<reference evidence="1 2" key="1">
    <citation type="submission" date="2010-12" db="EMBL/GenBank/DDBJ databases">
        <title>The Genome Sequence of Synechococcus phage S-CAM8 0608SB47.</title>
        <authorList>
            <consortium name="The Broad Institute Genome Sequencing Platform"/>
            <person name="Henn M.R."/>
            <person name="Martiny J."/>
            <person name="Weihe C."/>
            <person name="Levin J."/>
            <person name="Malboeuf C."/>
            <person name="Casali M."/>
            <person name="Russ C."/>
            <person name="Lennon N."/>
            <person name="Chapman S.B."/>
            <person name="Erlich R."/>
            <person name="Young S.K."/>
            <person name="Yandava C."/>
            <person name="Zeng Q."/>
            <person name="Alvarado L."/>
            <person name="Anderson S."/>
            <person name="Berlin A."/>
            <person name="Chen Z."/>
            <person name="Freedman E."/>
            <person name="Gellesch M."/>
            <person name="Goldberg J."/>
            <person name="Green L."/>
            <person name="Griggs A."/>
            <person name="Gujja S."/>
            <person name="Heilman E.R."/>
            <person name="Heiman D."/>
            <person name="Hollinger A."/>
            <person name="Howarth C."/>
            <person name="Larson L."/>
            <person name="Mehta T."/>
            <person name="Pearson M."/>
            <person name="Roberts A."/>
            <person name="Ryan E."/>
            <person name="Saif S."/>
            <person name="Shea T."/>
            <person name="Shenoy N."/>
            <person name="Sisk P."/>
            <person name="Stolte C."/>
            <person name="Sykes S."/>
            <person name="White J."/>
            <person name="Haas B."/>
            <person name="Nusbaum C."/>
            <person name="Birren B."/>
        </authorList>
    </citation>
    <scope>NUCLEOTIDE SEQUENCE [LARGE SCALE GENOMIC DNA]</scope>
    <source>
        <strain evidence="1 2">0608SB47</strain>
    </source>
</reference>
<organism evidence="1 2">
    <name type="scientific">Synechococcus phage S-CAM8</name>
    <dbReference type="NCBI Taxonomy" id="754038"/>
    <lineage>
        <taxon>Viruses</taxon>
        <taxon>Duplodnaviria</taxon>
        <taxon>Heunggongvirae</taxon>
        <taxon>Uroviricota</taxon>
        <taxon>Caudoviricetes</taxon>
        <taxon>Pantevenvirales</taxon>
        <taxon>Kyanoviridae</taxon>
        <taxon>Neritesvirus</taxon>
        <taxon>Neritesvirus scam8</taxon>
    </lineage>
</organism>
<evidence type="ECO:0000313" key="2">
    <source>
        <dbReference type="Proteomes" id="UP000297591"/>
    </source>
</evidence>
<dbReference type="EMBL" id="JF974299">
    <property type="protein sequence ID" value="AET72710.1"/>
    <property type="molecule type" value="Genomic_DNA"/>
</dbReference>
<dbReference type="Proteomes" id="UP000297591">
    <property type="component" value="Segment"/>
</dbReference>
<protein>
    <submittedName>
        <fullName evidence="1">Uncharacterized protein</fullName>
    </submittedName>
</protein>